<feature type="transmembrane region" description="Helical" evidence="1">
    <location>
        <begin position="252"/>
        <end position="269"/>
    </location>
</feature>
<feature type="transmembrane region" description="Helical" evidence="1">
    <location>
        <begin position="69"/>
        <end position="89"/>
    </location>
</feature>
<keyword evidence="1" id="KW-1133">Transmembrane helix</keyword>
<name>A0ABD3JIA5_EUCGL</name>
<evidence type="ECO:0000256" key="1">
    <source>
        <dbReference type="SAM" id="Phobius"/>
    </source>
</evidence>
<accession>A0ABD3JIA5</accession>
<dbReference type="PANTHER" id="PTHR33881:SF7">
    <property type="entry name" value="NEUROGENIC LOCUS NOTCH-LIKE PROTEIN"/>
    <property type="match status" value="1"/>
</dbReference>
<dbReference type="EMBL" id="JBJKBG010000008">
    <property type="protein sequence ID" value="KAL3727165.1"/>
    <property type="molecule type" value="Genomic_DNA"/>
</dbReference>
<keyword evidence="1" id="KW-0472">Membrane</keyword>
<dbReference type="AlphaFoldDB" id="A0ABD3JIA5"/>
<sequence>MATSLPILFRVLATLFILVTPTTSDLLSPLTPFISPLQGIPQIFWVSPFVFRFCADGCLSLPSVSRCTFFSLFLNAYLLCVCVVGFLLLDDLCKEVECGKGKCMPLLNDSANFLYECECDPGWRKSPLRGTDPLTLLPCTLPNCTIDSSCERDSSPARGKASGGRNSSILNPCMWVDCRVGSCNQTSQYSYTCFCEEGYSNLLNLTSLPCFKGCSFGMDCLSLGIPFPNGSYPPDLGDIDVSKAHLLRRRTSLWLVLWAILLGVLELQTN</sequence>
<evidence type="ECO:0000313" key="4">
    <source>
        <dbReference type="Proteomes" id="UP001634007"/>
    </source>
</evidence>
<evidence type="ECO:0000256" key="2">
    <source>
        <dbReference type="SAM" id="SignalP"/>
    </source>
</evidence>
<evidence type="ECO:0008006" key="5">
    <source>
        <dbReference type="Google" id="ProtNLM"/>
    </source>
</evidence>
<gene>
    <name evidence="3" type="ORF">ACJRO7_031987</name>
</gene>
<evidence type="ECO:0000313" key="3">
    <source>
        <dbReference type="EMBL" id="KAL3727165.1"/>
    </source>
</evidence>
<feature type="signal peptide" evidence="2">
    <location>
        <begin position="1"/>
        <end position="24"/>
    </location>
</feature>
<proteinExistence type="predicted"/>
<keyword evidence="2" id="KW-0732">Signal</keyword>
<reference evidence="3 4" key="1">
    <citation type="submission" date="2024-11" db="EMBL/GenBank/DDBJ databases">
        <title>Chromosome-level genome assembly of Eucalyptus globulus Labill. provides insights into its genome evolution.</title>
        <authorList>
            <person name="Li X."/>
        </authorList>
    </citation>
    <scope>NUCLEOTIDE SEQUENCE [LARGE SCALE GENOMIC DNA]</scope>
    <source>
        <strain evidence="3">CL2024</strain>
        <tissue evidence="3">Fresh tender leaves</tissue>
    </source>
</reference>
<dbReference type="PANTHER" id="PTHR33881">
    <property type="entry name" value="NEUROGENIC LOCUS NOTCH-LIKE PROTEIN"/>
    <property type="match status" value="1"/>
</dbReference>
<keyword evidence="1" id="KW-0812">Transmembrane</keyword>
<organism evidence="3 4">
    <name type="scientific">Eucalyptus globulus</name>
    <name type="common">Tasmanian blue gum</name>
    <dbReference type="NCBI Taxonomy" id="34317"/>
    <lineage>
        <taxon>Eukaryota</taxon>
        <taxon>Viridiplantae</taxon>
        <taxon>Streptophyta</taxon>
        <taxon>Embryophyta</taxon>
        <taxon>Tracheophyta</taxon>
        <taxon>Spermatophyta</taxon>
        <taxon>Magnoliopsida</taxon>
        <taxon>eudicotyledons</taxon>
        <taxon>Gunneridae</taxon>
        <taxon>Pentapetalae</taxon>
        <taxon>rosids</taxon>
        <taxon>malvids</taxon>
        <taxon>Myrtales</taxon>
        <taxon>Myrtaceae</taxon>
        <taxon>Myrtoideae</taxon>
        <taxon>Eucalypteae</taxon>
        <taxon>Eucalyptus</taxon>
    </lineage>
</organism>
<feature type="chain" id="PRO_5044882749" description="EGF-like domain-containing protein" evidence="2">
    <location>
        <begin position="25"/>
        <end position="270"/>
    </location>
</feature>
<keyword evidence="4" id="KW-1185">Reference proteome</keyword>
<comment type="caution">
    <text evidence="3">The sequence shown here is derived from an EMBL/GenBank/DDBJ whole genome shotgun (WGS) entry which is preliminary data.</text>
</comment>
<dbReference type="Proteomes" id="UP001634007">
    <property type="component" value="Unassembled WGS sequence"/>
</dbReference>
<protein>
    <recommendedName>
        <fullName evidence="5">EGF-like domain-containing protein</fullName>
    </recommendedName>
</protein>